<feature type="compositionally biased region" description="Basic residues" evidence="1">
    <location>
        <begin position="88"/>
        <end position="99"/>
    </location>
</feature>
<feature type="domain" description="Rad60/SUMO-like" evidence="2">
    <location>
        <begin position="202"/>
        <end position="272"/>
    </location>
</feature>
<evidence type="ECO:0000313" key="3">
    <source>
        <dbReference type="EMBL" id="WZN60412.1"/>
    </source>
</evidence>
<name>A0AAX4P2C4_9CHLO</name>
<sequence length="274" mass="29631">MHDIFNYSPPPAASSDESDSESEGGGGAGAGGNRYGTGGKGGADPLVVKEGVVVLGDTPDSAQRKTRPALLLDDDDDEEFHLVDTPHRKPVGSKKRKNAKQVCSQEKLQKTKMHSVLTKNAATVAALRGEKEDNVQGMVRRLKNTAARERQEEEERRRREFQASAPVVVGDGEGDDLVVSPGFRAPTAAVADEGAGNAGEKIKIKVVMPNGKDKHAMRLSMTDKFEKVFKKLRELLPAGQDFALDFDGDEVTPESTPQGLDVEDEDQIDVILKR</sequence>
<evidence type="ECO:0000259" key="2">
    <source>
        <dbReference type="Pfam" id="PF11976"/>
    </source>
</evidence>
<feature type="compositionally biased region" description="Gly residues" evidence="1">
    <location>
        <begin position="23"/>
        <end position="42"/>
    </location>
</feature>
<organism evidence="3 4">
    <name type="scientific">Chloropicon roscoffensis</name>
    <dbReference type="NCBI Taxonomy" id="1461544"/>
    <lineage>
        <taxon>Eukaryota</taxon>
        <taxon>Viridiplantae</taxon>
        <taxon>Chlorophyta</taxon>
        <taxon>Chloropicophyceae</taxon>
        <taxon>Chloropicales</taxon>
        <taxon>Chloropicaceae</taxon>
        <taxon>Chloropicon</taxon>
    </lineage>
</organism>
<feature type="region of interest" description="Disordered" evidence="1">
    <location>
        <begin position="145"/>
        <end position="180"/>
    </location>
</feature>
<dbReference type="AlphaFoldDB" id="A0AAX4P2C4"/>
<dbReference type="EMBL" id="CP151503">
    <property type="protein sequence ID" value="WZN60412.1"/>
    <property type="molecule type" value="Genomic_DNA"/>
</dbReference>
<accession>A0AAX4P2C4</accession>
<feature type="region of interest" description="Disordered" evidence="1">
    <location>
        <begin position="81"/>
        <end position="111"/>
    </location>
</feature>
<dbReference type="SUPFAM" id="SSF54236">
    <property type="entry name" value="Ubiquitin-like"/>
    <property type="match status" value="1"/>
</dbReference>
<feature type="region of interest" description="Disordered" evidence="1">
    <location>
        <begin position="51"/>
        <end position="70"/>
    </location>
</feature>
<protein>
    <submittedName>
        <fullName evidence="3">Rad60-SLD domain-containing protein</fullName>
    </submittedName>
</protein>
<dbReference type="InterPro" id="IPR022617">
    <property type="entry name" value="Rad60/SUMO-like_dom"/>
</dbReference>
<dbReference type="InterPro" id="IPR029071">
    <property type="entry name" value="Ubiquitin-like_domsf"/>
</dbReference>
<reference evidence="3 4" key="1">
    <citation type="submission" date="2024-03" db="EMBL/GenBank/DDBJ databases">
        <title>Complete genome sequence of the green alga Chloropicon roscoffensis RCC1871.</title>
        <authorList>
            <person name="Lemieux C."/>
            <person name="Pombert J.-F."/>
            <person name="Otis C."/>
            <person name="Turmel M."/>
        </authorList>
    </citation>
    <scope>NUCLEOTIDE SEQUENCE [LARGE SCALE GENOMIC DNA]</scope>
    <source>
        <strain evidence="3 4">RCC1871</strain>
    </source>
</reference>
<dbReference type="Pfam" id="PF11976">
    <property type="entry name" value="Rad60-SLD"/>
    <property type="match status" value="1"/>
</dbReference>
<evidence type="ECO:0000256" key="1">
    <source>
        <dbReference type="SAM" id="MobiDB-lite"/>
    </source>
</evidence>
<feature type="region of interest" description="Disordered" evidence="1">
    <location>
        <begin position="246"/>
        <end position="266"/>
    </location>
</feature>
<keyword evidence="4" id="KW-1185">Reference proteome</keyword>
<dbReference type="Proteomes" id="UP001472866">
    <property type="component" value="Chromosome 03"/>
</dbReference>
<dbReference type="CDD" id="cd01763">
    <property type="entry name" value="Ubl_SUMO_like"/>
    <property type="match status" value="1"/>
</dbReference>
<proteinExistence type="predicted"/>
<gene>
    <name evidence="3" type="ORF">HKI87_03g19410</name>
</gene>
<dbReference type="Gene3D" id="3.10.20.90">
    <property type="entry name" value="Phosphatidylinositol 3-kinase Catalytic Subunit, Chain A, domain 1"/>
    <property type="match status" value="1"/>
</dbReference>
<evidence type="ECO:0000313" key="4">
    <source>
        <dbReference type="Proteomes" id="UP001472866"/>
    </source>
</evidence>
<feature type="compositionally biased region" description="Basic and acidic residues" evidence="1">
    <location>
        <begin position="146"/>
        <end position="161"/>
    </location>
</feature>
<feature type="region of interest" description="Disordered" evidence="1">
    <location>
        <begin position="1"/>
        <end position="43"/>
    </location>
</feature>